<keyword evidence="13" id="KW-1185">Reference proteome</keyword>
<keyword evidence="10" id="KW-1133">Transmembrane helix</keyword>
<dbReference type="InterPro" id="IPR000742">
    <property type="entry name" value="EGF"/>
</dbReference>
<feature type="transmembrane region" description="Helical" evidence="10">
    <location>
        <begin position="112"/>
        <end position="133"/>
    </location>
</feature>
<dbReference type="Pfam" id="PF12662">
    <property type="entry name" value="cEGF"/>
    <property type="match status" value="1"/>
</dbReference>
<dbReference type="SMART" id="SM00181">
    <property type="entry name" value="EGF"/>
    <property type="match status" value="1"/>
</dbReference>
<comment type="subcellular location">
    <subcellularLocation>
        <location evidence="1">Secreted</location>
    </subcellularLocation>
</comment>
<keyword evidence="7" id="KW-0325">Glycoprotein</keyword>
<dbReference type="CDD" id="cd00054">
    <property type="entry name" value="EGF_CA"/>
    <property type="match status" value="1"/>
</dbReference>
<comment type="caution">
    <text evidence="8">Lacks conserved residue(s) required for the propagation of feature annotation.</text>
</comment>
<feature type="disulfide bond" evidence="8">
    <location>
        <begin position="13"/>
        <end position="23"/>
    </location>
</feature>
<evidence type="ECO:0000256" key="9">
    <source>
        <dbReference type="SAM" id="MobiDB-lite"/>
    </source>
</evidence>
<feature type="region of interest" description="Disordered" evidence="9">
    <location>
        <begin position="139"/>
        <end position="176"/>
    </location>
</feature>
<evidence type="ECO:0000313" key="12">
    <source>
        <dbReference type="EMBL" id="KAK2178330.1"/>
    </source>
</evidence>
<gene>
    <name evidence="12" type="ORF">NP493_547g01048</name>
</gene>
<evidence type="ECO:0000256" key="10">
    <source>
        <dbReference type="SAM" id="Phobius"/>
    </source>
</evidence>
<evidence type="ECO:0000256" key="2">
    <source>
        <dbReference type="ARBA" id="ARBA00022525"/>
    </source>
</evidence>
<feature type="domain" description="EGF-like" evidence="11">
    <location>
        <begin position="9"/>
        <end position="48"/>
    </location>
</feature>
<evidence type="ECO:0000256" key="7">
    <source>
        <dbReference type="ARBA" id="ARBA00023180"/>
    </source>
</evidence>
<dbReference type="AlphaFoldDB" id="A0AAD9NQ67"/>
<dbReference type="GO" id="GO:0005576">
    <property type="term" value="C:extracellular region"/>
    <property type="evidence" value="ECO:0007669"/>
    <property type="project" value="UniProtKB-SubCell"/>
</dbReference>
<dbReference type="InterPro" id="IPR026823">
    <property type="entry name" value="cEGF"/>
</dbReference>
<keyword evidence="6 8" id="KW-1015">Disulfide bond</keyword>
<keyword evidence="4" id="KW-0732">Signal</keyword>
<keyword evidence="10" id="KW-0472">Membrane</keyword>
<name>A0AAD9NQ67_RIDPI</name>
<dbReference type="SUPFAM" id="SSF57196">
    <property type="entry name" value="EGF/Laminin"/>
    <property type="match status" value="1"/>
</dbReference>
<accession>A0AAD9NQ67</accession>
<keyword evidence="10" id="KW-0812">Transmembrane</keyword>
<organism evidence="12 13">
    <name type="scientific">Ridgeia piscesae</name>
    <name type="common">Tubeworm</name>
    <dbReference type="NCBI Taxonomy" id="27915"/>
    <lineage>
        <taxon>Eukaryota</taxon>
        <taxon>Metazoa</taxon>
        <taxon>Spiralia</taxon>
        <taxon>Lophotrochozoa</taxon>
        <taxon>Annelida</taxon>
        <taxon>Polychaeta</taxon>
        <taxon>Sedentaria</taxon>
        <taxon>Canalipalpata</taxon>
        <taxon>Sabellida</taxon>
        <taxon>Siboglinidae</taxon>
        <taxon>Ridgeia</taxon>
    </lineage>
</organism>
<comment type="caution">
    <text evidence="12">The sequence shown here is derived from an EMBL/GenBank/DDBJ whole genome shotgun (WGS) entry which is preliminary data.</text>
</comment>
<keyword evidence="5" id="KW-0677">Repeat</keyword>
<dbReference type="EMBL" id="JAODUO010000547">
    <property type="protein sequence ID" value="KAK2178330.1"/>
    <property type="molecule type" value="Genomic_DNA"/>
</dbReference>
<dbReference type="PROSITE" id="PS01186">
    <property type="entry name" value="EGF_2"/>
    <property type="match status" value="1"/>
</dbReference>
<dbReference type="PANTHER" id="PTHR47333">
    <property type="entry name" value="VON WILLEBRAND FACTOR C AND EGF DOMAIN-CONTAINING PROTEIN"/>
    <property type="match status" value="1"/>
</dbReference>
<sequence>MVTVSTTTDIDECEEFSPCEQNCTNSDGGFRCSCYPGFKYDQQMKMCKDINECDLGMCGSGKPDKLCLNTYGGFHCFGVNLGLFQGDSEIPQAGGVVAPAPETAPSAWPLSLFYGVVAGMFACLVAVIVTLAARVARRPSVSPNTPSTADPESLLGTSTVSPSTPRSAAETTITSL</sequence>
<evidence type="ECO:0000256" key="8">
    <source>
        <dbReference type="PROSITE-ProRule" id="PRU00076"/>
    </source>
</evidence>
<feature type="compositionally biased region" description="Polar residues" evidence="9">
    <location>
        <begin position="141"/>
        <end position="176"/>
    </location>
</feature>
<evidence type="ECO:0000259" key="11">
    <source>
        <dbReference type="PROSITE" id="PS50026"/>
    </source>
</evidence>
<dbReference type="SMART" id="SM00179">
    <property type="entry name" value="EGF_CA"/>
    <property type="match status" value="2"/>
</dbReference>
<dbReference type="FunFam" id="2.10.25.10:FF:000014">
    <property type="entry name" value="Latent-transforming growth factor beta-binding protein 3"/>
    <property type="match status" value="1"/>
</dbReference>
<evidence type="ECO:0000256" key="6">
    <source>
        <dbReference type="ARBA" id="ARBA00023157"/>
    </source>
</evidence>
<dbReference type="PROSITE" id="PS00010">
    <property type="entry name" value="ASX_HYDROXYL"/>
    <property type="match status" value="1"/>
</dbReference>
<reference evidence="12" key="1">
    <citation type="journal article" date="2023" name="Mol. Biol. Evol.">
        <title>Third-Generation Sequencing Reveals the Adaptive Role of the Epigenome in Three Deep-Sea Polychaetes.</title>
        <authorList>
            <person name="Perez M."/>
            <person name="Aroh O."/>
            <person name="Sun Y."/>
            <person name="Lan Y."/>
            <person name="Juniper S.K."/>
            <person name="Young C.R."/>
            <person name="Angers B."/>
            <person name="Qian P.Y."/>
        </authorList>
    </citation>
    <scope>NUCLEOTIDE SEQUENCE</scope>
    <source>
        <strain evidence="12">R07B-5</strain>
    </source>
</reference>
<protein>
    <recommendedName>
        <fullName evidence="11">EGF-like domain-containing protein</fullName>
    </recommendedName>
</protein>
<dbReference type="GO" id="GO:0005509">
    <property type="term" value="F:calcium ion binding"/>
    <property type="evidence" value="ECO:0007669"/>
    <property type="project" value="InterPro"/>
</dbReference>
<evidence type="ECO:0000256" key="3">
    <source>
        <dbReference type="ARBA" id="ARBA00022536"/>
    </source>
</evidence>
<dbReference type="InterPro" id="IPR001881">
    <property type="entry name" value="EGF-like_Ca-bd_dom"/>
</dbReference>
<keyword evidence="3 8" id="KW-0245">EGF-like domain</keyword>
<evidence type="ECO:0000313" key="13">
    <source>
        <dbReference type="Proteomes" id="UP001209878"/>
    </source>
</evidence>
<dbReference type="Gene3D" id="2.10.25.10">
    <property type="entry name" value="Laminin"/>
    <property type="match status" value="1"/>
</dbReference>
<proteinExistence type="predicted"/>
<dbReference type="InterPro" id="IPR052080">
    <property type="entry name" value="vWF_C/EGF_Fibrillin"/>
</dbReference>
<dbReference type="PROSITE" id="PS50026">
    <property type="entry name" value="EGF_3"/>
    <property type="match status" value="1"/>
</dbReference>
<dbReference type="Proteomes" id="UP001209878">
    <property type="component" value="Unassembled WGS sequence"/>
</dbReference>
<evidence type="ECO:0000256" key="1">
    <source>
        <dbReference type="ARBA" id="ARBA00004613"/>
    </source>
</evidence>
<evidence type="ECO:0000256" key="5">
    <source>
        <dbReference type="ARBA" id="ARBA00022737"/>
    </source>
</evidence>
<dbReference type="InterPro" id="IPR000152">
    <property type="entry name" value="EGF-type_Asp/Asn_hydroxyl_site"/>
</dbReference>
<keyword evidence="2" id="KW-0964">Secreted</keyword>
<evidence type="ECO:0000256" key="4">
    <source>
        <dbReference type="ARBA" id="ARBA00022729"/>
    </source>
</evidence>
<dbReference type="PANTHER" id="PTHR47333:SF4">
    <property type="entry name" value="EGF-LIKE DOMAIN-CONTAINING PROTEIN"/>
    <property type="match status" value="1"/>
</dbReference>